<dbReference type="AlphaFoldDB" id="A0A511WXX3"/>
<sequence length="75" mass="8847">MMWINNKSVYIGTLNLMIILPRYVKKCYDDSCSDIESTMKEGVIRWRQNQWMRLSELRKTSAILTGSLNIKDAKF</sequence>
<dbReference type="EMBL" id="BJYE01000004">
    <property type="protein sequence ID" value="GEN55959.1"/>
    <property type="molecule type" value="Genomic_DNA"/>
</dbReference>
<evidence type="ECO:0000313" key="2">
    <source>
        <dbReference type="Proteomes" id="UP000321400"/>
    </source>
</evidence>
<proteinExistence type="predicted"/>
<evidence type="ECO:0000313" key="1">
    <source>
        <dbReference type="EMBL" id="GEN55959.1"/>
    </source>
</evidence>
<name>A0A511WXX3_9BACI</name>
<protein>
    <submittedName>
        <fullName evidence="1">Uncharacterized protein</fullName>
    </submittedName>
</protein>
<keyword evidence="2" id="KW-1185">Reference proteome</keyword>
<organism evidence="1 2">
    <name type="scientific">Halolactibacillus alkaliphilus</name>
    <dbReference type="NCBI Taxonomy" id="442899"/>
    <lineage>
        <taxon>Bacteria</taxon>
        <taxon>Bacillati</taxon>
        <taxon>Bacillota</taxon>
        <taxon>Bacilli</taxon>
        <taxon>Bacillales</taxon>
        <taxon>Bacillaceae</taxon>
        <taxon>Halolactibacillus</taxon>
    </lineage>
</organism>
<dbReference type="Proteomes" id="UP000321400">
    <property type="component" value="Unassembled WGS sequence"/>
</dbReference>
<gene>
    <name evidence="1" type="ORF">HAL01_04230</name>
</gene>
<accession>A0A511WXX3</accession>
<comment type="caution">
    <text evidence="1">The sequence shown here is derived from an EMBL/GenBank/DDBJ whole genome shotgun (WGS) entry which is preliminary data.</text>
</comment>
<reference evidence="1 2" key="1">
    <citation type="submission" date="2019-07" db="EMBL/GenBank/DDBJ databases">
        <title>Whole genome shotgun sequence of Halolactibacillus alkaliphilus NBRC 103919.</title>
        <authorList>
            <person name="Hosoyama A."/>
            <person name="Uohara A."/>
            <person name="Ohji S."/>
            <person name="Ichikawa N."/>
        </authorList>
    </citation>
    <scope>NUCLEOTIDE SEQUENCE [LARGE SCALE GENOMIC DNA]</scope>
    <source>
        <strain evidence="1 2">NBRC 103919</strain>
    </source>
</reference>